<accession>A0A2U3KB39</accession>
<reference evidence="2" key="1">
    <citation type="submission" date="2018-02" db="EMBL/GenBank/DDBJ databases">
        <authorList>
            <person name="Hausmann B."/>
        </authorList>
    </citation>
    <scope>NUCLEOTIDE SEQUENCE [LARGE SCALE GENOMIC DNA]</scope>
    <source>
        <strain evidence="2">Peat soil MAG SbF1</strain>
    </source>
</reference>
<organism evidence="1 2">
    <name type="scientific">Candidatus Desulfosporosinus infrequens</name>
    <dbReference type="NCBI Taxonomy" id="2043169"/>
    <lineage>
        <taxon>Bacteria</taxon>
        <taxon>Bacillati</taxon>
        <taxon>Bacillota</taxon>
        <taxon>Clostridia</taxon>
        <taxon>Eubacteriales</taxon>
        <taxon>Desulfitobacteriaceae</taxon>
        <taxon>Desulfosporosinus</taxon>
    </lineage>
</organism>
<evidence type="ECO:0000313" key="1">
    <source>
        <dbReference type="EMBL" id="SPF36875.1"/>
    </source>
</evidence>
<sequence>MLVKEFLLVVKVKNGAATNHHNIAVGKRIRDLKRWVKRIKISDYNYSHVYRETILSFN</sequence>
<dbReference type="AlphaFoldDB" id="A0A2U3KB39"/>
<gene>
    <name evidence="1" type="ORF">SBF1_170011</name>
</gene>
<name>A0A2U3KB39_9FIRM</name>
<protein>
    <submittedName>
        <fullName evidence="1">Uncharacterized protein</fullName>
    </submittedName>
</protein>
<proteinExistence type="predicted"/>
<dbReference type="EMBL" id="OMOF01000079">
    <property type="protein sequence ID" value="SPF36875.1"/>
    <property type="molecule type" value="Genomic_DNA"/>
</dbReference>
<evidence type="ECO:0000313" key="2">
    <source>
        <dbReference type="Proteomes" id="UP000238916"/>
    </source>
</evidence>
<dbReference type="Proteomes" id="UP000238916">
    <property type="component" value="Unassembled WGS sequence"/>
</dbReference>